<dbReference type="HOGENOM" id="CLU_025182_2_0_9"/>
<proteinExistence type="predicted"/>
<dbReference type="CDD" id="cd00130">
    <property type="entry name" value="PAS"/>
    <property type="match status" value="1"/>
</dbReference>
<feature type="transmembrane region" description="Helical" evidence="1">
    <location>
        <begin position="6"/>
        <end position="25"/>
    </location>
</feature>
<organism evidence="3 4">
    <name type="scientific">Ethanoligenens harbinense (strain DSM 18485 / JCM 12961 / CGMCC 1.5033 / YUAN-3)</name>
    <dbReference type="NCBI Taxonomy" id="663278"/>
    <lineage>
        <taxon>Bacteria</taxon>
        <taxon>Bacillati</taxon>
        <taxon>Bacillota</taxon>
        <taxon>Clostridia</taxon>
        <taxon>Eubacteriales</taxon>
        <taxon>Oscillospiraceae</taxon>
        <taxon>Ethanoligenens</taxon>
    </lineage>
</organism>
<keyword evidence="1" id="KW-0472">Membrane</keyword>
<feature type="transmembrane region" description="Helical" evidence="1">
    <location>
        <begin position="67"/>
        <end position="87"/>
    </location>
</feature>
<dbReference type="AlphaFoldDB" id="E6U2U7"/>
<dbReference type="EMBL" id="CP002400">
    <property type="protein sequence ID" value="ADU27489.1"/>
    <property type="molecule type" value="Genomic_DNA"/>
</dbReference>
<dbReference type="GO" id="GO:0052621">
    <property type="term" value="F:diguanylate cyclase activity"/>
    <property type="evidence" value="ECO:0007669"/>
    <property type="project" value="TreeGrafter"/>
</dbReference>
<dbReference type="CDD" id="cd01949">
    <property type="entry name" value="GGDEF"/>
    <property type="match status" value="1"/>
</dbReference>
<dbReference type="Proteomes" id="UP000001551">
    <property type="component" value="Chromosome"/>
</dbReference>
<protein>
    <submittedName>
        <fullName evidence="3">Diguanylate cyclase</fullName>
    </submittedName>
</protein>
<evidence type="ECO:0000259" key="2">
    <source>
        <dbReference type="PROSITE" id="PS50887"/>
    </source>
</evidence>
<dbReference type="STRING" id="663278.Ethha_1971"/>
<dbReference type="PROSITE" id="PS50887">
    <property type="entry name" value="GGDEF"/>
    <property type="match status" value="1"/>
</dbReference>
<dbReference type="NCBIfam" id="TIGR00254">
    <property type="entry name" value="GGDEF"/>
    <property type="match status" value="1"/>
</dbReference>
<dbReference type="Gene3D" id="3.30.70.270">
    <property type="match status" value="1"/>
</dbReference>
<dbReference type="Pfam" id="PF16927">
    <property type="entry name" value="HisKA_7TM"/>
    <property type="match status" value="1"/>
</dbReference>
<evidence type="ECO:0000313" key="3">
    <source>
        <dbReference type="EMBL" id="ADU27489.1"/>
    </source>
</evidence>
<evidence type="ECO:0000256" key="1">
    <source>
        <dbReference type="SAM" id="Phobius"/>
    </source>
</evidence>
<keyword evidence="1" id="KW-1133">Transmembrane helix</keyword>
<dbReference type="InterPro" id="IPR000014">
    <property type="entry name" value="PAS"/>
</dbReference>
<dbReference type="PANTHER" id="PTHR45138">
    <property type="entry name" value="REGULATORY COMPONENTS OF SENSORY TRANSDUCTION SYSTEM"/>
    <property type="match status" value="1"/>
</dbReference>
<dbReference type="InterPro" id="IPR000160">
    <property type="entry name" value="GGDEF_dom"/>
</dbReference>
<dbReference type="FunFam" id="3.30.70.270:FF:000001">
    <property type="entry name" value="Diguanylate cyclase domain protein"/>
    <property type="match status" value="1"/>
</dbReference>
<dbReference type="Pfam" id="PF00990">
    <property type="entry name" value="GGDEF"/>
    <property type="match status" value="1"/>
</dbReference>
<dbReference type="InterPro" id="IPR050469">
    <property type="entry name" value="Diguanylate_Cyclase"/>
</dbReference>
<keyword evidence="1" id="KW-0812">Transmembrane</keyword>
<feature type="transmembrane region" description="Helical" evidence="1">
    <location>
        <begin position="37"/>
        <end position="61"/>
    </location>
</feature>
<name>E6U2U7_ETHHY</name>
<dbReference type="InterPro" id="IPR031621">
    <property type="entry name" value="HisKA_7TM"/>
</dbReference>
<gene>
    <name evidence="3" type="ordered locus">Ethha_1971</name>
</gene>
<dbReference type="InterPro" id="IPR043128">
    <property type="entry name" value="Rev_trsase/Diguanyl_cyclase"/>
</dbReference>
<keyword evidence="4" id="KW-1185">Reference proteome</keyword>
<dbReference type="InterPro" id="IPR029787">
    <property type="entry name" value="Nucleotide_cyclase"/>
</dbReference>
<dbReference type="KEGG" id="eha:Ethha_1971"/>
<reference evidence="3 4" key="1">
    <citation type="submission" date="2010-12" db="EMBL/GenBank/DDBJ databases">
        <title>Complete sequence of Ethanoligenens harbinense YUAN-3.</title>
        <authorList>
            <person name="Lucas S."/>
            <person name="Copeland A."/>
            <person name="Lapidus A."/>
            <person name="Cheng J.-F."/>
            <person name="Bruce D."/>
            <person name="Goodwin L."/>
            <person name="Pitluck S."/>
            <person name="Chertkov O."/>
            <person name="Misra M."/>
            <person name="Detter J.C."/>
            <person name="Han C."/>
            <person name="Tapia R."/>
            <person name="Land M."/>
            <person name="Hauser L."/>
            <person name="Jeffries C."/>
            <person name="Kyrpides N."/>
            <person name="Ivanova N."/>
            <person name="Mikhailova N."/>
            <person name="Wang A."/>
            <person name="Mouttaki H."/>
            <person name="He Z."/>
            <person name="Zhou J."/>
            <person name="Hemme C.L."/>
            <person name="Woyke T."/>
        </authorList>
    </citation>
    <scope>NUCLEOTIDE SEQUENCE [LARGE SCALE GENOMIC DNA]</scope>
    <source>
        <strain evidence="4">DSM 18485 / JCM 12961 / CGMCC 1.5033 / YUAN-3</strain>
    </source>
</reference>
<dbReference type="eggNOG" id="COG2199">
    <property type="taxonomic scope" value="Bacteria"/>
</dbReference>
<dbReference type="PANTHER" id="PTHR45138:SF9">
    <property type="entry name" value="DIGUANYLATE CYCLASE DGCM-RELATED"/>
    <property type="match status" value="1"/>
</dbReference>
<feature type="transmembrane region" description="Helical" evidence="1">
    <location>
        <begin position="180"/>
        <end position="198"/>
    </location>
</feature>
<sequence length="526" mass="60442">MLGPLELFFGLLSVLLISFIAYFAWKNRAVTSCSQLLLTCCATFVWLLCVWLECTPMFVGWQKLICLTLSQIGALYVVPAFFSYVLYYTGFYRPLLKRVLAALYVWETFVLALVFTNPFHHLIWKAAELKSDRFGELLMQLTTLGNFAMLLNYAVNIISVSIIVFFWSRAQGGVRTRARTIMLAASVFILYAFVHAILPSGRNVLPPIPFMFFISALIGLFGIWQYDLTSLVPIAYQEVFQIIDEGVIIFLESGEVLNFNRAMQDIFALHVNDVIQNDRKGRRRMQRLIEERFPNWRGKDGFGNHQFDVRLKAKCQNRYYHCRIYPFHNQAYKVVGSIAVIRDMTTEHDQTQILQEQAERDGLTGIYNRQTFTRLAEQQLRQGAGPWSVLYFDMDYFKRINDTCGHIFGDQVLCETCTCVAAVIGEKTLFCRAGGEEFMVFLRGYTAKEARLLAEAMRKEVEGHMFVHEGVIVPVTISVGVVTAYTLTFDDYYRYADQMLYQAKSEGRNCVRVWSEEDGAEYGQEG</sequence>
<accession>E6U2U7</accession>
<feature type="domain" description="GGDEF" evidence="2">
    <location>
        <begin position="385"/>
        <end position="516"/>
    </location>
</feature>
<feature type="transmembrane region" description="Helical" evidence="1">
    <location>
        <begin position="204"/>
        <end position="224"/>
    </location>
</feature>
<evidence type="ECO:0000313" key="4">
    <source>
        <dbReference type="Proteomes" id="UP000001551"/>
    </source>
</evidence>
<dbReference type="SMART" id="SM00267">
    <property type="entry name" value="GGDEF"/>
    <property type="match status" value="1"/>
</dbReference>
<dbReference type="Gene3D" id="3.30.450.20">
    <property type="entry name" value="PAS domain"/>
    <property type="match status" value="1"/>
</dbReference>
<feature type="transmembrane region" description="Helical" evidence="1">
    <location>
        <begin position="99"/>
        <end position="124"/>
    </location>
</feature>
<feature type="transmembrane region" description="Helical" evidence="1">
    <location>
        <begin position="144"/>
        <end position="168"/>
    </location>
</feature>
<dbReference type="SUPFAM" id="SSF55073">
    <property type="entry name" value="Nucleotide cyclase"/>
    <property type="match status" value="1"/>
</dbReference>